<dbReference type="RefSeq" id="WP_134552904.1">
    <property type="nucleotide sequence ID" value="NZ_SOHL01000027.1"/>
</dbReference>
<dbReference type="PANTHER" id="PTHR43537:SF45">
    <property type="entry name" value="GNTR FAMILY REGULATORY PROTEIN"/>
    <property type="match status" value="1"/>
</dbReference>
<dbReference type="SMART" id="SM00345">
    <property type="entry name" value="HTH_GNTR"/>
    <property type="match status" value="1"/>
</dbReference>
<evidence type="ECO:0000313" key="6">
    <source>
        <dbReference type="Proteomes" id="UP000297983"/>
    </source>
</evidence>
<dbReference type="Gene3D" id="1.20.120.530">
    <property type="entry name" value="GntR ligand-binding domain-like"/>
    <property type="match status" value="1"/>
</dbReference>
<dbReference type="Gene3D" id="1.10.10.10">
    <property type="entry name" value="Winged helix-like DNA-binding domain superfamily/Winged helix DNA-binding domain"/>
    <property type="match status" value="1"/>
</dbReference>
<dbReference type="SMART" id="SM00895">
    <property type="entry name" value="FCD"/>
    <property type="match status" value="1"/>
</dbReference>
<dbReference type="InterPro" id="IPR036390">
    <property type="entry name" value="WH_DNA-bd_sf"/>
</dbReference>
<dbReference type="EMBL" id="SOHL01000027">
    <property type="protein sequence ID" value="TFD68374.1"/>
    <property type="molecule type" value="Genomic_DNA"/>
</dbReference>
<dbReference type="InterPro" id="IPR011711">
    <property type="entry name" value="GntR_C"/>
</dbReference>
<evidence type="ECO:0000313" key="5">
    <source>
        <dbReference type="EMBL" id="TFD68374.1"/>
    </source>
</evidence>
<dbReference type="GO" id="GO:0003700">
    <property type="term" value="F:DNA-binding transcription factor activity"/>
    <property type="evidence" value="ECO:0007669"/>
    <property type="project" value="InterPro"/>
</dbReference>
<protein>
    <submittedName>
        <fullName evidence="5">GntR family transcriptional regulator</fullName>
    </submittedName>
</protein>
<feature type="domain" description="HTH gntR-type" evidence="4">
    <location>
        <begin position="13"/>
        <end position="80"/>
    </location>
</feature>
<organism evidence="5 6">
    <name type="scientific">Cryobacterium gelidum</name>
    <dbReference type="NCBI Taxonomy" id="1259164"/>
    <lineage>
        <taxon>Bacteria</taxon>
        <taxon>Bacillati</taxon>
        <taxon>Actinomycetota</taxon>
        <taxon>Actinomycetes</taxon>
        <taxon>Micrococcales</taxon>
        <taxon>Microbacteriaceae</taxon>
        <taxon>Cryobacterium</taxon>
    </lineage>
</organism>
<dbReference type="GO" id="GO:0003677">
    <property type="term" value="F:DNA binding"/>
    <property type="evidence" value="ECO:0007669"/>
    <property type="project" value="UniProtKB-KW"/>
</dbReference>
<dbReference type="Pfam" id="PF00392">
    <property type="entry name" value="GntR"/>
    <property type="match status" value="1"/>
</dbReference>
<name>A0A4R9ARQ2_9MICO</name>
<dbReference type="PRINTS" id="PR00035">
    <property type="entry name" value="HTHGNTR"/>
</dbReference>
<dbReference type="InterPro" id="IPR000524">
    <property type="entry name" value="Tscrpt_reg_HTH_GntR"/>
</dbReference>
<dbReference type="Pfam" id="PF07729">
    <property type="entry name" value="FCD"/>
    <property type="match status" value="1"/>
</dbReference>
<keyword evidence="2" id="KW-0238">DNA-binding</keyword>
<keyword evidence="1" id="KW-0805">Transcription regulation</keyword>
<evidence type="ECO:0000256" key="3">
    <source>
        <dbReference type="ARBA" id="ARBA00023163"/>
    </source>
</evidence>
<keyword evidence="3" id="KW-0804">Transcription</keyword>
<dbReference type="AlphaFoldDB" id="A0A4R9ARQ2"/>
<evidence type="ECO:0000256" key="2">
    <source>
        <dbReference type="ARBA" id="ARBA00023125"/>
    </source>
</evidence>
<accession>A0A4R9ARQ2</accession>
<dbReference type="InterPro" id="IPR036388">
    <property type="entry name" value="WH-like_DNA-bd_sf"/>
</dbReference>
<dbReference type="PANTHER" id="PTHR43537">
    <property type="entry name" value="TRANSCRIPTIONAL REGULATOR, GNTR FAMILY"/>
    <property type="match status" value="1"/>
</dbReference>
<evidence type="ECO:0000259" key="4">
    <source>
        <dbReference type="PROSITE" id="PS50949"/>
    </source>
</evidence>
<sequence>MSPRYSLEPVIQESTPSIIARKLRYAIAHGAVAPGSQLGEAELARELGVSRGPLREAMQRLTQEGLLISIRNRGLFVIEMTDAEIRDMYVLRTAVESAACKMLVGAGHVASGQDLLSKVAEMENAAVTGDHAAMSDADMAFHEHLVALSGSRSLVRIHTTLMIETRMCLAVLQYSHRVTDEWIEEHRGIAEAVRGGDGLLAQSRLNDHEDNALAQLTSAPASASIDSRRTRTRTRS</sequence>
<gene>
    <name evidence="5" type="ORF">E3T50_14655</name>
</gene>
<dbReference type="InterPro" id="IPR008920">
    <property type="entry name" value="TF_FadR/GntR_C"/>
</dbReference>
<keyword evidence="6" id="KW-1185">Reference proteome</keyword>
<evidence type="ECO:0000256" key="1">
    <source>
        <dbReference type="ARBA" id="ARBA00023015"/>
    </source>
</evidence>
<dbReference type="PROSITE" id="PS50949">
    <property type="entry name" value="HTH_GNTR"/>
    <property type="match status" value="1"/>
</dbReference>
<reference evidence="5 6" key="1">
    <citation type="submission" date="2019-03" db="EMBL/GenBank/DDBJ databases">
        <title>Genomics of glacier-inhabiting Cryobacterium strains.</title>
        <authorList>
            <person name="Liu Q."/>
            <person name="Xin Y.-H."/>
        </authorList>
    </citation>
    <scope>NUCLEOTIDE SEQUENCE [LARGE SCALE GENOMIC DNA]</scope>
    <source>
        <strain evidence="5 6">Hz16</strain>
    </source>
</reference>
<dbReference type="CDD" id="cd07377">
    <property type="entry name" value="WHTH_GntR"/>
    <property type="match status" value="1"/>
</dbReference>
<dbReference type="SUPFAM" id="SSF48008">
    <property type="entry name" value="GntR ligand-binding domain-like"/>
    <property type="match status" value="1"/>
</dbReference>
<dbReference type="Proteomes" id="UP000297983">
    <property type="component" value="Unassembled WGS sequence"/>
</dbReference>
<dbReference type="SUPFAM" id="SSF46785">
    <property type="entry name" value="Winged helix' DNA-binding domain"/>
    <property type="match status" value="1"/>
</dbReference>
<proteinExistence type="predicted"/>
<comment type="caution">
    <text evidence="5">The sequence shown here is derived from an EMBL/GenBank/DDBJ whole genome shotgun (WGS) entry which is preliminary data.</text>
</comment>